<dbReference type="SMART" id="SM00179">
    <property type="entry name" value="EGF_CA"/>
    <property type="match status" value="3"/>
</dbReference>
<dbReference type="SUPFAM" id="SSF57184">
    <property type="entry name" value="Growth factor receptor domain"/>
    <property type="match status" value="1"/>
</dbReference>
<organism evidence="7 8">
    <name type="scientific">Ilyodon furcidens</name>
    <name type="common">goldbreast splitfin</name>
    <dbReference type="NCBI Taxonomy" id="33524"/>
    <lineage>
        <taxon>Eukaryota</taxon>
        <taxon>Metazoa</taxon>
        <taxon>Chordata</taxon>
        <taxon>Craniata</taxon>
        <taxon>Vertebrata</taxon>
        <taxon>Euteleostomi</taxon>
        <taxon>Actinopterygii</taxon>
        <taxon>Neopterygii</taxon>
        <taxon>Teleostei</taxon>
        <taxon>Neoteleostei</taxon>
        <taxon>Acanthomorphata</taxon>
        <taxon>Ovalentaria</taxon>
        <taxon>Atherinomorphae</taxon>
        <taxon>Cyprinodontiformes</taxon>
        <taxon>Goodeidae</taxon>
        <taxon>Ilyodon</taxon>
    </lineage>
</organism>
<dbReference type="InterPro" id="IPR000152">
    <property type="entry name" value="EGF-type_Asp/Asn_hydroxyl_site"/>
</dbReference>
<dbReference type="PANTHER" id="PTHR24050:SF29">
    <property type="entry name" value="FIBULIN-1"/>
    <property type="match status" value="1"/>
</dbReference>
<sequence>IDECLVKTHNCSEGFVCENTVGSFHCNPKLKCVSGFTQDSHGNCIDINECSSLSEPCTSGSTCINTVGSYTCQPKIIMCNQGYHSSPDGTKCVDTDECQMGIHRCGVGQICQNLPGSYRCECQTGYQYDTFRKVCIAGEKAMVELLMFSYIAHCDIRAAVPTFCVLQSMLGGVVADSDPTTPLGSKEQRFTIQFVFSKAYDRAG</sequence>
<protein>
    <recommendedName>
        <fullName evidence="6">EGF-like domain-containing protein</fullName>
    </recommendedName>
</protein>
<accession>A0ABV0TLE0</accession>
<comment type="caution">
    <text evidence="5">Lacks conserved residue(s) required for the propagation of feature annotation.</text>
</comment>
<keyword evidence="2" id="KW-0732">Signal</keyword>
<dbReference type="InterPro" id="IPR052235">
    <property type="entry name" value="Nephronectin_domain"/>
</dbReference>
<keyword evidence="3" id="KW-0677">Repeat</keyword>
<evidence type="ECO:0000256" key="5">
    <source>
        <dbReference type="PROSITE-ProRule" id="PRU00076"/>
    </source>
</evidence>
<gene>
    <name evidence="7" type="ORF">ILYODFUR_013867</name>
</gene>
<dbReference type="PROSITE" id="PS00010">
    <property type="entry name" value="ASX_HYDROXYL"/>
    <property type="match status" value="1"/>
</dbReference>
<evidence type="ECO:0000259" key="6">
    <source>
        <dbReference type="PROSITE" id="PS50026"/>
    </source>
</evidence>
<feature type="domain" description="EGF-like" evidence="6">
    <location>
        <begin position="94"/>
        <end position="132"/>
    </location>
</feature>
<dbReference type="InterPro" id="IPR049883">
    <property type="entry name" value="NOTCH1_EGF-like"/>
</dbReference>
<proteinExistence type="predicted"/>
<dbReference type="InterPro" id="IPR009030">
    <property type="entry name" value="Growth_fac_rcpt_cys_sf"/>
</dbReference>
<reference evidence="7 8" key="1">
    <citation type="submission" date="2021-06" db="EMBL/GenBank/DDBJ databases">
        <authorList>
            <person name="Palmer J.M."/>
        </authorList>
    </citation>
    <scope>NUCLEOTIDE SEQUENCE [LARGE SCALE GENOMIC DNA]</scope>
    <source>
        <strain evidence="8">if_2019</strain>
        <tissue evidence="7">Muscle</tissue>
    </source>
</reference>
<keyword evidence="8" id="KW-1185">Reference proteome</keyword>
<dbReference type="InterPro" id="IPR000742">
    <property type="entry name" value="EGF"/>
</dbReference>
<keyword evidence="1 5" id="KW-0245">EGF-like domain</keyword>
<dbReference type="InterPro" id="IPR001881">
    <property type="entry name" value="EGF-like_Ca-bd_dom"/>
</dbReference>
<evidence type="ECO:0000313" key="7">
    <source>
        <dbReference type="EMBL" id="MEQ2232678.1"/>
    </source>
</evidence>
<evidence type="ECO:0000313" key="8">
    <source>
        <dbReference type="Proteomes" id="UP001482620"/>
    </source>
</evidence>
<evidence type="ECO:0000256" key="2">
    <source>
        <dbReference type="ARBA" id="ARBA00022729"/>
    </source>
</evidence>
<dbReference type="EMBL" id="JAHRIQ010035901">
    <property type="protein sequence ID" value="MEQ2232678.1"/>
    <property type="molecule type" value="Genomic_DNA"/>
</dbReference>
<name>A0ABV0TLE0_9TELE</name>
<dbReference type="PROSITE" id="PS01187">
    <property type="entry name" value="EGF_CA"/>
    <property type="match status" value="2"/>
</dbReference>
<dbReference type="PROSITE" id="PS50026">
    <property type="entry name" value="EGF_3"/>
    <property type="match status" value="1"/>
</dbReference>
<dbReference type="Proteomes" id="UP001482620">
    <property type="component" value="Unassembled WGS sequence"/>
</dbReference>
<dbReference type="InterPro" id="IPR018097">
    <property type="entry name" value="EGF_Ca-bd_CS"/>
</dbReference>
<keyword evidence="4" id="KW-1015">Disulfide bond</keyword>
<dbReference type="PANTHER" id="PTHR24050">
    <property type="entry name" value="PA14 DOMAIN-CONTAINING PROTEIN"/>
    <property type="match status" value="1"/>
</dbReference>
<evidence type="ECO:0000256" key="1">
    <source>
        <dbReference type="ARBA" id="ARBA00022536"/>
    </source>
</evidence>
<evidence type="ECO:0000256" key="4">
    <source>
        <dbReference type="ARBA" id="ARBA00023157"/>
    </source>
</evidence>
<dbReference type="SMART" id="SM00181">
    <property type="entry name" value="EGF"/>
    <property type="match status" value="3"/>
</dbReference>
<feature type="non-terminal residue" evidence="7">
    <location>
        <position position="1"/>
    </location>
</feature>
<evidence type="ECO:0000256" key="3">
    <source>
        <dbReference type="ARBA" id="ARBA00022737"/>
    </source>
</evidence>
<dbReference type="Pfam" id="PF07645">
    <property type="entry name" value="EGF_CA"/>
    <property type="match status" value="3"/>
</dbReference>
<dbReference type="CDD" id="cd00054">
    <property type="entry name" value="EGF_CA"/>
    <property type="match status" value="3"/>
</dbReference>
<comment type="caution">
    <text evidence="7">The sequence shown here is derived from an EMBL/GenBank/DDBJ whole genome shotgun (WGS) entry which is preliminary data.</text>
</comment>
<dbReference type="Gene3D" id="2.10.25.10">
    <property type="entry name" value="Laminin"/>
    <property type="match status" value="3"/>
</dbReference>